<gene>
    <name evidence="7" type="ORF">GSOID_T00007903001</name>
</gene>
<sequence>MGSAQNSYQAHNLWLSQAYECRVDERIKFFGRLPEISKTERDTDIEILVTRNTSILVMVLRDETIMGFGFGIVPIFSLQFDDFPQQAFLKRDFSEMIVMCEHDGKEMKQKVLKMNSVKDNVEVIHRYCTYVIAVELTIIYLQACMEEMRNTWNHGLGPLTHHIPHEMSDHFQMFYLWGIKSTKLIGFLKTQLPLESYKKVVVDMANKYVSLQKLSLVNFMQASDKLYALINTMSSFCRLPKLFELLAPEHVLINFEYIETRAAELVLKNTMFLREMDDLFTCAETFSSWLLVQYERLDPQESGEQRIEQSDDPRDEELIMRFLQVYVASKRDNIMDYLNSEPMQPNEVARNMADSPWEKFIDTHGFSQHIIQKDDPQVSLKTALDYVRRLFVKYCFRQDDDSFGSPRSRLTDALCSSIFNMEKFETIDDALICQARLREANWLIPIGSVLSKSHLYVVRYEEFEDIEGIPWPTSEAFCLNPEYKALDFDIYRYNAETEIIEGFALEVSVEDETMQRLTHYEFSGERKDEPPKLKSFISLHNNIFSSLKLSPRRSLIALHSSEANIINVYQLKDDEILEKK</sequence>
<keyword evidence="8" id="KW-1185">Reference proteome</keyword>
<name>E4XCM6_OIKDI</name>
<keyword evidence="4" id="KW-0833">Ubl conjugation pathway</keyword>
<dbReference type="Proteomes" id="UP000001307">
    <property type="component" value="Unassembled WGS sequence"/>
</dbReference>
<evidence type="ECO:0000256" key="2">
    <source>
        <dbReference type="ARBA" id="ARBA00022618"/>
    </source>
</evidence>
<organism evidence="7">
    <name type="scientific">Oikopleura dioica</name>
    <name type="common">Tunicate</name>
    <dbReference type="NCBI Taxonomy" id="34765"/>
    <lineage>
        <taxon>Eukaryota</taxon>
        <taxon>Metazoa</taxon>
        <taxon>Chordata</taxon>
        <taxon>Tunicata</taxon>
        <taxon>Appendicularia</taxon>
        <taxon>Copelata</taxon>
        <taxon>Oikopleuridae</taxon>
        <taxon>Oikopleura</taxon>
    </lineage>
</organism>
<evidence type="ECO:0000256" key="5">
    <source>
        <dbReference type="ARBA" id="ARBA00023306"/>
    </source>
</evidence>
<dbReference type="AlphaFoldDB" id="E4XCM6"/>
<keyword evidence="3" id="KW-0498">Mitosis</keyword>
<dbReference type="GO" id="GO:0034399">
    <property type="term" value="C:nuclear periphery"/>
    <property type="evidence" value="ECO:0007669"/>
    <property type="project" value="TreeGrafter"/>
</dbReference>
<evidence type="ECO:0000256" key="1">
    <source>
        <dbReference type="ARBA" id="ARBA00016067"/>
    </source>
</evidence>
<keyword evidence="2" id="KW-0132">Cell division</keyword>
<dbReference type="PANTHER" id="PTHR13260:SF0">
    <property type="entry name" value="ANAPHASE-PROMOTING COMPLEX SUBUNIT 4"/>
    <property type="match status" value="1"/>
</dbReference>
<dbReference type="InParanoid" id="E4XCM6"/>
<dbReference type="GO" id="GO:0031145">
    <property type="term" value="P:anaphase-promoting complex-dependent catabolic process"/>
    <property type="evidence" value="ECO:0007669"/>
    <property type="project" value="InterPro"/>
</dbReference>
<evidence type="ECO:0000256" key="4">
    <source>
        <dbReference type="ARBA" id="ARBA00022786"/>
    </source>
</evidence>
<reference evidence="7" key="1">
    <citation type="journal article" date="2010" name="Science">
        <title>Plasticity of animal genome architecture unmasked by rapid evolution of a pelagic tunicate.</title>
        <authorList>
            <person name="Denoeud F."/>
            <person name="Henriet S."/>
            <person name="Mungpakdee S."/>
            <person name="Aury J.M."/>
            <person name="Da Silva C."/>
            <person name="Brinkmann H."/>
            <person name="Mikhaleva J."/>
            <person name="Olsen L.C."/>
            <person name="Jubin C."/>
            <person name="Canestro C."/>
            <person name="Bouquet J.M."/>
            <person name="Danks G."/>
            <person name="Poulain J."/>
            <person name="Campsteijn C."/>
            <person name="Adamski M."/>
            <person name="Cross I."/>
            <person name="Yadetie F."/>
            <person name="Muffato M."/>
            <person name="Louis A."/>
            <person name="Butcher S."/>
            <person name="Tsagkogeorga G."/>
            <person name="Konrad A."/>
            <person name="Singh S."/>
            <person name="Jensen M.F."/>
            <person name="Cong E.H."/>
            <person name="Eikeseth-Otteraa H."/>
            <person name="Noel B."/>
            <person name="Anthouard V."/>
            <person name="Porcel B.M."/>
            <person name="Kachouri-Lafond R."/>
            <person name="Nishino A."/>
            <person name="Ugolini M."/>
            <person name="Chourrout P."/>
            <person name="Nishida H."/>
            <person name="Aasland R."/>
            <person name="Huzurbazar S."/>
            <person name="Westhof E."/>
            <person name="Delsuc F."/>
            <person name="Lehrach H."/>
            <person name="Reinhardt R."/>
            <person name="Weissenbach J."/>
            <person name="Roy S.W."/>
            <person name="Artiguenave F."/>
            <person name="Postlethwait J.H."/>
            <person name="Manak J.R."/>
            <person name="Thompson E.M."/>
            <person name="Jaillon O."/>
            <person name="Du Pasquier L."/>
            <person name="Boudinot P."/>
            <person name="Liberles D.A."/>
            <person name="Volff J.N."/>
            <person name="Philippe H."/>
            <person name="Lenhard B."/>
            <person name="Roest Crollius H."/>
            <person name="Wincker P."/>
            <person name="Chourrout D."/>
        </authorList>
    </citation>
    <scope>NUCLEOTIDE SEQUENCE [LARGE SCALE GENOMIC DNA]</scope>
</reference>
<dbReference type="Pfam" id="PF12896">
    <property type="entry name" value="ANAPC4"/>
    <property type="match status" value="1"/>
</dbReference>
<evidence type="ECO:0000256" key="3">
    <source>
        <dbReference type="ARBA" id="ARBA00022776"/>
    </source>
</evidence>
<dbReference type="PANTHER" id="PTHR13260">
    <property type="entry name" value="ANAPHASE PROMOTING COMPLEX SUBUNIT 4 APC4"/>
    <property type="match status" value="1"/>
</dbReference>
<dbReference type="EMBL" id="FN653037">
    <property type="protein sequence ID" value="CBY09351.1"/>
    <property type="molecule type" value="Genomic_DNA"/>
</dbReference>
<dbReference type="GO" id="GO:0051301">
    <property type="term" value="P:cell division"/>
    <property type="evidence" value="ECO:0007669"/>
    <property type="project" value="UniProtKB-KW"/>
</dbReference>
<dbReference type="GO" id="GO:0005680">
    <property type="term" value="C:anaphase-promoting complex"/>
    <property type="evidence" value="ECO:0007669"/>
    <property type="project" value="InterPro"/>
</dbReference>
<evidence type="ECO:0000313" key="7">
    <source>
        <dbReference type="EMBL" id="CBY09351.1"/>
    </source>
</evidence>
<accession>E4XCM6</accession>
<dbReference type="GO" id="GO:0070979">
    <property type="term" value="P:protein K11-linked ubiquitination"/>
    <property type="evidence" value="ECO:0007669"/>
    <property type="project" value="TreeGrafter"/>
</dbReference>
<dbReference type="InterPro" id="IPR024790">
    <property type="entry name" value="APC4_long_dom"/>
</dbReference>
<evidence type="ECO:0000259" key="6">
    <source>
        <dbReference type="Pfam" id="PF12896"/>
    </source>
</evidence>
<proteinExistence type="predicted"/>
<protein>
    <recommendedName>
        <fullName evidence="1">Anaphase-promoting complex subunit 4</fullName>
    </recommendedName>
</protein>
<keyword evidence="5" id="KW-0131">Cell cycle</keyword>
<evidence type="ECO:0000313" key="8">
    <source>
        <dbReference type="Proteomes" id="UP000001307"/>
    </source>
</evidence>
<feature type="domain" description="Anaphase-promoting complex subunit 4 long" evidence="6">
    <location>
        <begin position="164"/>
        <end position="297"/>
    </location>
</feature>
<dbReference type="InterPro" id="IPR024789">
    <property type="entry name" value="APC4"/>
</dbReference>